<feature type="region of interest" description="Disordered" evidence="1">
    <location>
        <begin position="42"/>
        <end position="63"/>
    </location>
</feature>
<sequence length="103" mass="10854">MKNYSSESYVVAPDSPVAPGSWTPLIPKLRPTWPTFSGLTYSSSSSSSSFLSPRSWSTPKGLGRRRSASVALVEAPSKANKGILGGPAQGSRPSEAQMIGWAI</sequence>
<evidence type="ECO:0000313" key="3">
    <source>
        <dbReference type="WBParaSite" id="nRc.2.0.1.t37958-RA"/>
    </source>
</evidence>
<dbReference type="AlphaFoldDB" id="A0A915KGL5"/>
<proteinExistence type="predicted"/>
<keyword evidence="2" id="KW-1185">Reference proteome</keyword>
<dbReference type="Proteomes" id="UP000887565">
    <property type="component" value="Unplaced"/>
</dbReference>
<name>A0A915KGL5_ROMCU</name>
<feature type="compositionally biased region" description="Low complexity" evidence="1">
    <location>
        <begin position="42"/>
        <end position="57"/>
    </location>
</feature>
<accession>A0A915KGL5</accession>
<reference evidence="3" key="1">
    <citation type="submission" date="2022-11" db="UniProtKB">
        <authorList>
            <consortium name="WormBaseParasite"/>
        </authorList>
    </citation>
    <scope>IDENTIFICATION</scope>
</reference>
<dbReference type="WBParaSite" id="nRc.2.0.1.t37958-RA">
    <property type="protein sequence ID" value="nRc.2.0.1.t37958-RA"/>
    <property type="gene ID" value="nRc.2.0.1.g37958"/>
</dbReference>
<protein>
    <submittedName>
        <fullName evidence="3">Uncharacterized protein</fullName>
    </submittedName>
</protein>
<evidence type="ECO:0000313" key="2">
    <source>
        <dbReference type="Proteomes" id="UP000887565"/>
    </source>
</evidence>
<organism evidence="2 3">
    <name type="scientific">Romanomermis culicivorax</name>
    <name type="common">Nematode worm</name>
    <dbReference type="NCBI Taxonomy" id="13658"/>
    <lineage>
        <taxon>Eukaryota</taxon>
        <taxon>Metazoa</taxon>
        <taxon>Ecdysozoa</taxon>
        <taxon>Nematoda</taxon>
        <taxon>Enoplea</taxon>
        <taxon>Dorylaimia</taxon>
        <taxon>Mermithida</taxon>
        <taxon>Mermithoidea</taxon>
        <taxon>Mermithidae</taxon>
        <taxon>Romanomermis</taxon>
    </lineage>
</organism>
<evidence type="ECO:0000256" key="1">
    <source>
        <dbReference type="SAM" id="MobiDB-lite"/>
    </source>
</evidence>
<feature type="region of interest" description="Disordered" evidence="1">
    <location>
        <begin position="80"/>
        <end position="103"/>
    </location>
</feature>